<evidence type="ECO:0000256" key="1">
    <source>
        <dbReference type="ARBA" id="ARBA00022714"/>
    </source>
</evidence>
<comment type="similarity">
    <text evidence="6">Belongs to the bacterial ring-hydroxylating dioxygenase ferredoxin component family.</text>
</comment>
<dbReference type="GO" id="GO:0051213">
    <property type="term" value="F:dioxygenase activity"/>
    <property type="evidence" value="ECO:0007669"/>
    <property type="project" value="UniProtKB-KW"/>
</dbReference>
<dbReference type="PANTHER" id="PTHR21496">
    <property type="entry name" value="FERREDOXIN-RELATED"/>
    <property type="match status" value="1"/>
</dbReference>
<evidence type="ECO:0000259" key="7">
    <source>
        <dbReference type="PROSITE" id="PS51296"/>
    </source>
</evidence>
<dbReference type="SUPFAM" id="SSF50022">
    <property type="entry name" value="ISP domain"/>
    <property type="match status" value="1"/>
</dbReference>
<dbReference type="Proteomes" id="UP000034854">
    <property type="component" value="Unassembled WGS sequence"/>
</dbReference>
<keyword evidence="2" id="KW-0479">Metal-binding</keyword>
<gene>
    <name evidence="8" type="ORF">UU34_C0005G0004</name>
</gene>
<dbReference type="AlphaFoldDB" id="A0A0G0WS69"/>
<organism evidence="8 9">
    <name type="scientific">Candidatus Curtissbacteria bacterium GW2011_GWA1_41_11</name>
    <dbReference type="NCBI Taxonomy" id="1618409"/>
    <lineage>
        <taxon>Bacteria</taxon>
        <taxon>Candidatus Curtissiibacteriota</taxon>
    </lineage>
</organism>
<dbReference type="GO" id="GO:0051537">
    <property type="term" value="F:2 iron, 2 sulfur cluster binding"/>
    <property type="evidence" value="ECO:0007669"/>
    <property type="project" value="UniProtKB-KW"/>
</dbReference>
<evidence type="ECO:0000313" key="9">
    <source>
        <dbReference type="Proteomes" id="UP000034854"/>
    </source>
</evidence>
<dbReference type="InterPro" id="IPR017941">
    <property type="entry name" value="Rieske_2Fe-2S"/>
</dbReference>
<keyword evidence="1" id="KW-0001">2Fe-2S</keyword>
<reference evidence="8 9" key="1">
    <citation type="journal article" date="2015" name="Nature">
        <title>rRNA introns, odd ribosomes, and small enigmatic genomes across a large radiation of phyla.</title>
        <authorList>
            <person name="Brown C.T."/>
            <person name="Hug L.A."/>
            <person name="Thomas B.C."/>
            <person name="Sharon I."/>
            <person name="Castelle C.J."/>
            <person name="Singh A."/>
            <person name="Wilkins M.J."/>
            <person name="Williams K.H."/>
            <person name="Banfield J.F."/>
        </authorList>
    </citation>
    <scope>NUCLEOTIDE SEQUENCE [LARGE SCALE GENOMIC DNA]</scope>
</reference>
<dbReference type="Gene3D" id="2.102.10.10">
    <property type="entry name" value="Rieske [2Fe-2S] iron-sulphur domain"/>
    <property type="match status" value="1"/>
</dbReference>
<comment type="caution">
    <text evidence="8">The sequence shown here is derived from an EMBL/GenBank/DDBJ whole genome shotgun (WGS) entry which is preliminary data.</text>
</comment>
<proteinExistence type="inferred from homology"/>
<evidence type="ECO:0000256" key="4">
    <source>
        <dbReference type="ARBA" id="ARBA00023014"/>
    </source>
</evidence>
<evidence type="ECO:0000256" key="3">
    <source>
        <dbReference type="ARBA" id="ARBA00023004"/>
    </source>
</evidence>
<accession>A0A0G0WS69</accession>
<dbReference type="EMBL" id="LCAG01000005">
    <property type="protein sequence ID" value="KKR87330.1"/>
    <property type="molecule type" value="Genomic_DNA"/>
</dbReference>
<evidence type="ECO:0000256" key="5">
    <source>
        <dbReference type="ARBA" id="ARBA00034078"/>
    </source>
</evidence>
<keyword evidence="8" id="KW-0223">Dioxygenase</keyword>
<dbReference type="InterPro" id="IPR036922">
    <property type="entry name" value="Rieske_2Fe-2S_sf"/>
</dbReference>
<keyword evidence="8" id="KW-0560">Oxidoreductase</keyword>
<keyword evidence="4" id="KW-0411">Iron-sulfur</keyword>
<dbReference type="Pfam" id="PF00355">
    <property type="entry name" value="Rieske"/>
    <property type="match status" value="1"/>
</dbReference>
<evidence type="ECO:0000313" key="8">
    <source>
        <dbReference type="EMBL" id="KKR87330.1"/>
    </source>
</evidence>
<keyword evidence="3" id="KW-0408">Iron</keyword>
<feature type="domain" description="Rieske" evidence="7">
    <location>
        <begin position="4"/>
        <end position="100"/>
    </location>
</feature>
<name>A0A0G0WS69_9BACT</name>
<dbReference type="PANTHER" id="PTHR21496:SF0">
    <property type="entry name" value="RIESKE DOMAIN-CONTAINING PROTEIN"/>
    <property type="match status" value="1"/>
</dbReference>
<evidence type="ECO:0000256" key="2">
    <source>
        <dbReference type="ARBA" id="ARBA00022723"/>
    </source>
</evidence>
<evidence type="ECO:0000256" key="6">
    <source>
        <dbReference type="ARBA" id="ARBA00038001"/>
    </source>
</evidence>
<sequence>MDFVKVISKGDLPAGSMKTFMVGNKPVAIANVDGEYFAVSDICTHEHCSLGTEGFLDGSVITCGCHGGQFDVTTGKVLALPPPADVSSYEVKVEGDDVLIKM</sequence>
<comment type="cofactor">
    <cofactor evidence="5">
        <name>[2Fe-2S] cluster</name>
        <dbReference type="ChEBI" id="CHEBI:190135"/>
    </cofactor>
</comment>
<dbReference type="GO" id="GO:0046872">
    <property type="term" value="F:metal ion binding"/>
    <property type="evidence" value="ECO:0007669"/>
    <property type="project" value="UniProtKB-KW"/>
</dbReference>
<dbReference type="PROSITE" id="PS51296">
    <property type="entry name" value="RIESKE"/>
    <property type="match status" value="1"/>
</dbReference>
<protein>
    <submittedName>
        <fullName evidence="8">Ferredoxin subunit of nitrite reductase and ring-hydroxylating dioxygenase</fullName>
    </submittedName>
</protein>
<dbReference type="CDD" id="cd03528">
    <property type="entry name" value="Rieske_RO_ferredoxin"/>
    <property type="match status" value="1"/>
</dbReference>